<dbReference type="Gene3D" id="1.20.900.10">
    <property type="entry name" value="Dbl homology (DH) domain"/>
    <property type="match status" value="1"/>
</dbReference>
<feature type="compositionally biased region" description="Basic and acidic residues" evidence="1">
    <location>
        <begin position="3992"/>
        <end position="4006"/>
    </location>
</feature>
<feature type="compositionally biased region" description="Polar residues" evidence="1">
    <location>
        <begin position="3063"/>
        <end position="3085"/>
    </location>
</feature>
<protein>
    <recommendedName>
        <fullName evidence="6">PDZ domain-containing protein 2</fullName>
    </recommendedName>
</protein>
<feature type="region of interest" description="Disordered" evidence="1">
    <location>
        <begin position="2975"/>
        <end position="3013"/>
    </location>
</feature>
<feature type="region of interest" description="Disordered" evidence="1">
    <location>
        <begin position="3116"/>
        <end position="3163"/>
    </location>
</feature>
<feature type="compositionally biased region" description="Polar residues" evidence="1">
    <location>
        <begin position="435"/>
        <end position="457"/>
    </location>
</feature>
<feature type="domain" description="DH" evidence="2">
    <location>
        <begin position="2218"/>
        <end position="2381"/>
    </location>
</feature>
<dbReference type="InterPro" id="IPR001478">
    <property type="entry name" value="PDZ"/>
</dbReference>
<feature type="compositionally biased region" description="Basic and acidic residues" evidence="1">
    <location>
        <begin position="3631"/>
        <end position="3644"/>
    </location>
</feature>
<feature type="region of interest" description="Disordered" evidence="1">
    <location>
        <begin position="712"/>
        <end position="733"/>
    </location>
</feature>
<feature type="compositionally biased region" description="Pro residues" evidence="1">
    <location>
        <begin position="2177"/>
        <end position="2194"/>
    </location>
</feature>
<feature type="region of interest" description="Disordered" evidence="1">
    <location>
        <begin position="624"/>
        <end position="676"/>
    </location>
</feature>
<dbReference type="SUPFAM" id="SSF48065">
    <property type="entry name" value="DBL homology domain (DH-domain)"/>
    <property type="match status" value="1"/>
</dbReference>
<evidence type="ECO:0008006" key="6">
    <source>
        <dbReference type="Google" id="ProtNLM"/>
    </source>
</evidence>
<feature type="region of interest" description="Disordered" evidence="1">
    <location>
        <begin position="345"/>
        <end position="392"/>
    </location>
</feature>
<feature type="compositionally biased region" description="Basic and acidic residues" evidence="1">
    <location>
        <begin position="3970"/>
        <end position="3980"/>
    </location>
</feature>
<feature type="domain" description="PDZ" evidence="3">
    <location>
        <begin position="1980"/>
        <end position="2058"/>
    </location>
</feature>
<feature type="compositionally biased region" description="Polar residues" evidence="1">
    <location>
        <begin position="2847"/>
        <end position="2870"/>
    </location>
</feature>
<feature type="compositionally biased region" description="Low complexity" evidence="1">
    <location>
        <begin position="4142"/>
        <end position="4153"/>
    </location>
</feature>
<feature type="region of interest" description="Disordered" evidence="1">
    <location>
        <begin position="4480"/>
        <end position="4518"/>
    </location>
</feature>
<dbReference type="SMART" id="SM00228">
    <property type="entry name" value="PDZ"/>
    <property type="match status" value="1"/>
</dbReference>
<feature type="compositionally biased region" description="Low complexity" evidence="1">
    <location>
        <begin position="3117"/>
        <end position="3140"/>
    </location>
</feature>
<feature type="compositionally biased region" description="Low complexity" evidence="1">
    <location>
        <begin position="3463"/>
        <end position="3505"/>
    </location>
</feature>
<feature type="region of interest" description="Disordered" evidence="1">
    <location>
        <begin position="3295"/>
        <end position="3331"/>
    </location>
</feature>
<feature type="compositionally biased region" description="Gly residues" evidence="1">
    <location>
        <begin position="4578"/>
        <end position="4593"/>
    </location>
</feature>
<feature type="compositionally biased region" description="Low complexity" evidence="1">
    <location>
        <begin position="2871"/>
        <end position="2882"/>
    </location>
</feature>
<evidence type="ECO:0000313" key="5">
    <source>
        <dbReference type="Proteomes" id="UP001642540"/>
    </source>
</evidence>
<dbReference type="Proteomes" id="UP001642540">
    <property type="component" value="Unassembled WGS sequence"/>
</dbReference>
<feature type="region of interest" description="Disordered" evidence="1">
    <location>
        <begin position="2759"/>
        <end position="2933"/>
    </location>
</feature>
<feature type="compositionally biased region" description="Acidic residues" evidence="1">
    <location>
        <begin position="3594"/>
        <end position="3624"/>
    </location>
</feature>
<keyword evidence="5" id="KW-1185">Reference proteome</keyword>
<feature type="compositionally biased region" description="Polar residues" evidence="1">
    <location>
        <begin position="3004"/>
        <end position="3013"/>
    </location>
</feature>
<feature type="region of interest" description="Disordered" evidence="1">
    <location>
        <begin position="1552"/>
        <end position="1626"/>
    </location>
</feature>
<dbReference type="CDD" id="cd00136">
    <property type="entry name" value="PDZ_canonical"/>
    <property type="match status" value="1"/>
</dbReference>
<feature type="region of interest" description="Disordered" evidence="1">
    <location>
        <begin position="3034"/>
        <end position="3085"/>
    </location>
</feature>
<feature type="compositionally biased region" description="Low complexity" evidence="1">
    <location>
        <begin position="467"/>
        <end position="490"/>
    </location>
</feature>
<dbReference type="PROSITE" id="PS50010">
    <property type="entry name" value="DH_2"/>
    <property type="match status" value="1"/>
</dbReference>
<feature type="compositionally biased region" description="Polar residues" evidence="1">
    <location>
        <begin position="2126"/>
        <end position="2147"/>
    </location>
</feature>
<dbReference type="InterPro" id="IPR011993">
    <property type="entry name" value="PH-like_dom_sf"/>
</dbReference>
<feature type="compositionally biased region" description="Basic residues" evidence="1">
    <location>
        <begin position="1201"/>
        <end position="1213"/>
    </location>
</feature>
<dbReference type="InterPro" id="IPR035899">
    <property type="entry name" value="DBL_dom_sf"/>
</dbReference>
<feature type="compositionally biased region" description="Gly residues" evidence="1">
    <location>
        <begin position="4403"/>
        <end position="4415"/>
    </location>
</feature>
<evidence type="ECO:0000259" key="2">
    <source>
        <dbReference type="PROSITE" id="PS50010"/>
    </source>
</evidence>
<dbReference type="SUPFAM" id="SSF50156">
    <property type="entry name" value="PDZ domain-like"/>
    <property type="match status" value="1"/>
</dbReference>
<feature type="region of interest" description="Disordered" evidence="1">
    <location>
        <begin position="3399"/>
        <end position="3505"/>
    </location>
</feature>
<feature type="compositionally biased region" description="Low complexity" evidence="1">
    <location>
        <begin position="2195"/>
        <end position="2212"/>
    </location>
</feature>
<feature type="compositionally biased region" description="Low complexity" evidence="1">
    <location>
        <begin position="64"/>
        <end position="81"/>
    </location>
</feature>
<feature type="compositionally biased region" description="Polar residues" evidence="1">
    <location>
        <begin position="2768"/>
        <end position="2791"/>
    </location>
</feature>
<feature type="compositionally biased region" description="Polar residues" evidence="1">
    <location>
        <begin position="2095"/>
        <end position="2104"/>
    </location>
</feature>
<feature type="compositionally biased region" description="Basic and acidic residues" evidence="1">
    <location>
        <begin position="1571"/>
        <end position="1581"/>
    </location>
</feature>
<feature type="compositionally biased region" description="Low complexity" evidence="1">
    <location>
        <begin position="102"/>
        <end position="131"/>
    </location>
</feature>
<feature type="region of interest" description="Disordered" evidence="1">
    <location>
        <begin position="3592"/>
        <end position="3658"/>
    </location>
</feature>
<feature type="region of interest" description="Disordered" evidence="1">
    <location>
        <begin position="4103"/>
        <end position="4153"/>
    </location>
</feature>
<feature type="compositionally biased region" description="Basic and acidic residues" evidence="1">
    <location>
        <begin position="3046"/>
        <end position="3055"/>
    </location>
</feature>
<dbReference type="InterPro" id="IPR000219">
    <property type="entry name" value="DH_dom"/>
</dbReference>
<feature type="region of interest" description="Disordered" evidence="1">
    <location>
        <begin position="3969"/>
        <end position="4041"/>
    </location>
</feature>
<dbReference type="Gene3D" id="2.30.29.30">
    <property type="entry name" value="Pleckstrin-homology domain (PH domain)/Phosphotyrosine-binding domain (PTB)"/>
    <property type="match status" value="1"/>
</dbReference>
<feature type="region of interest" description="Disordered" evidence="1">
    <location>
        <begin position="2608"/>
        <end position="2657"/>
    </location>
</feature>
<feature type="region of interest" description="Disordered" evidence="1">
    <location>
        <begin position="2172"/>
        <end position="2212"/>
    </location>
</feature>
<comment type="caution">
    <text evidence="4">The sequence shown here is derived from an EMBL/GenBank/DDBJ whole genome shotgun (WGS) entry which is preliminary data.</text>
</comment>
<feature type="compositionally biased region" description="Polar residues" evidence="1">
    <location>
        <begin position="910"/>
        <end position="925"/>
    </location>
</feature>
<dbReference type="Pfam" id="PF00595">
    <property type="entry name" value="PDZ"/>
    <property type="match status" value="1"/>
</dbReference>
<feature type="region of interest" description="Disordered" evidence="1">
    <location>
        <begin position="64"/>
        <end position="289"/>
    </location>
</feature>
<feature type="compositionally biased region" description="Low complexity" evidence="1">
    <location>
        <begin position="2075"/>
        <end position="2084"/>
    </location>
</feature>
<dbReference type="EMBL" id="CAXLJM020000160">
    <property type="protein sequence ID" value="CAL8143696.1"/>
    <property type="molecule type" value="Genomic_DNA"/>
</dbReference>
<feature type="region of interest" description="Disordered" evidence="1">
    <location>
        <begin position="1134"/>
        <end position="1162"/>
    </location>
</feature>
<evidence type="ECO:0000256" key="1">
    <source>
        <dbReference type="SAM" id="MobiDB-lite"/>
    </source>
</evidence>
<feature type="region of interest" description="Disordered" evidence="1">
    <location>
        <begin position="424"/>
        <end position="594"/>
    </location>
</feature>
<feature type="compositionally biased region" description="Low complexity" evidence="1">
    <location>
        <begin position="3191"/>
        <end position="3202"/>
    </location>
</feature>
<feature type="compositionally biased region" description="Low complexity" evidence="1">
    <location>
        <begin position="4009"/>
        <end position="4025"/>
    </location>
</feature>
<feature type="region of interest" description="Disordered" evidence="1">
    <location>
        <begin position="866"/>
        <end position="886"/>
    </location>
</feature>
<feature type="compositionally biased region" description="Low complexity" evidence="1">
    <location>
        <begin position="4566"/>
        <end position="4577"/>
    </location>
</feature>
<dbReference type="InterPro" id="IPR036034">
    <property type="entry name" value="PDZ_sf"/>
</dbReference>
<feature type="compositionally biased region" description="Basic and acidic residues" evidence="1">
    <location>
        <begin position="1552"/>
        <end position="1562"/>
    </location>
</feature>
<feature type="compositionally biased region" description="Low complexity" evidence="1">
    <location>
        <begin position="4416"/>
        <end position="4429"/>
    </location>
</feature>
<feature type="compositionally biased region" description="Basic and acidic residues" evidence="1">
    <location>
        <begin position="1134"/>
        <end position="1151"/>
    </location>
</feature>
<feature type="compositionally biased region" description="Low complexity" evidence="1">
    <location>
        <begin position="562"/>
        <end position="591"/>
    </location>
</feature>
<feature type="region of interest" description="Disordered" evidence="1">
    <location>
        <begin position="3191"/>
        <end position="3245"/>
    </location>
</feature>
<feature type="compositionally biased region" description="Low complexity" evidence="1">
    <location>
        <begin position="3232"/>
        <end position="3245"/>
    </location>
</feature>
<feature type="compositionally biased region" description="Low complexity" evidence="1">
    <location>
        <begin position="4260"/>
        <end position="4271"/>
    </location>
</feature>
<feature type="region of interest" description="Disordered" evidence="1">
    <location>
        <begin position="10"/>
        <end position="31"/>
    </location>
</feature>
<proteinExistence type="predicted"/>
<feature type="compositionally biased region" description="Low complexity" evidence="1">
    <location>
        <begin position="4236"/>
        <end position="4252"/>
    </location>
</feature>
<feature type="region of interest" description="Disordered" evidence="1">
    <location>
        <begin position="1184"/>
        <end position="1213"/>
    </location>
</feature>
<feature type="compositionally biased region" description="Low complexity" evidence="1">
    <location>
        <begin position="4032"/>
        <end position="4041"/>
    </location>
</feature>
<feature type="compositionally biased region" description="Low complexity" evidence="1">
    <location>
        <begin position="4278"/>
        <end position="4309"/>
    </location>
</feature>
<feature type="region of interest" description="Disordered" evidence="1">
    <location>
        <begin position="4559"/>
        <end position="4602"/>
    </location>
</feature>
<dbReference type="Pfam" id="PF00621">
    <property type="entry name" value="RhoGEF"/>
    <property type="match status" value="1"/>
</dbReference>
<feature type="compositionally biased region" description="Acidic residues" evidence="1">
    <location>
        <begin position="4507"/>
        <end position="4518"/>
    </location>
</feature>
<feature type="compositionally biased region" description="Low complexity" evidence="1">
    <location>
        <begin position="3210"/>
        <end position="3222"/>
    </location>
</feature>
<feature type="compositionally biased region" description="Polar residues" evidence="1">
    <location>
        <begin position="3141"/>
        <end position="3163"/>
    </location>
</feature>
<feature type="region of interest" description="Disordered" evidence="1">
    <location>
        <begin position="2074"/>
        <end position="2147"/>
    </location>
</feature>
<dbReference type="PROSITE" id="PS50106">
    <property type="entry name" value="PDZ"/>
    <property type="match status" value="1"/>
</dbReference>
<feature type="compositionally biased region" description="Acidic residues" evidence="1">
    <location>
        <begin position="4329"/>
        <end position="4339"/>
    </location>
</feature>
<feature type="region of interest" description="Disordered" evidence="1">
    <location>
        <begin position="910"/>
        <end position="934"/>
    </location>
</feature>
<reference evidence="4 5" key="1">
    <citation type="submission" date="2024-08" db="EMBL/GenBank/DDBJ databases">
        <authorList>
            <person name="Cucini C."/>
            <person name="Frati F."/>
        </authorList>
    </citation>
    <scope>NUCLEOTIDE SEQUENCE [LARGE SCALE GENOMIC DNA]</scope>
</reference>
<feature type="region of interest" description="Disordered" evidence="1">
    <location>
        <begin position="1783"/>
        <end position="1805"/>
    </location>
</feature>
<dbReference type="Gene3D" id="2.30.42.10">
    <property type="match status" value="1"/>
</dbReference>
<feature type="compositionally biased region" description="Low complexity" evidence="1">
    <location>
        <begin position="4364"/>
        <end position="4374"/>
    </location>
</feature>
<feature type="compositionally biased region" description="Acidic residues" evidence="1">
    <location>
        <begin position="4443"/>
        <end position="4459"/>
    </location>
</feature>
<feature type="compositionally biased region" description="Low complexity" evidence="1">
    <location>
        <begin position="223"/>
        <end position="265"/>
    </location>
</feature>
<feature type="compositionally biased region" description="Polar residues" evidence="1">
    <location>
        <begin position="540"/>
        <end position="554"/>
    </location>
</feature>
<feature type="compositionally biased region" description="Low complexity" evidence="1">
    <location>
        <begin position="163"/>
        <end position="176"/>
    </location>
</feature>
<feature type="compositionally biased region" description="Polar residues" evidence="1">
    <location>
        <begin position="2896"/>
        <end position="2933"/>
    </location>
</feature>
<sequence length="4648" mass="503855">MPFKGMLKWAVAKEDHPSKSKASTKSLKKRRKLSHHHHYCSILKSSVCLRTIENAAAAALAVSSASSTKPPSSLSPSALTKGQVEDTKSSCKLISLGGGDSGSSSSSSSTDSSSGASNTITSNNNNNNNVNCCRGLHHQRSSTSTSSSSRFRLKVARHWSSTNTNKVVNMGNNNSVPTLVKSADKTDERDDDSSSSPTQQLQCTACPSGNSNIATSNIDVDDNNIPNNNANNNTSNKNNNNPTNLNNAKNSQGKTATSKTTATASMSVGGGKRSPNVNGAGGRSSCSSNNADSKSLLYMSLDHLPLAIVKQYERMLQESTTMEAEQPQPSPPVDFKEDKMQMKTMMGEKSKKVTKNKSKKVDSENVKKKGSTDTSNNEILNVAPSSPPVIKNRPSIIKQKQGSNNNNNANPNNQGVVVSHSKKITIISPPKSKKGTSSCTVQTEQNMRPINNNNNGQECEPTKKPRTQNQSSSTTCKNQQQSTKSSTFSSIKEARNRPLQVHSNGSNDISPLASPKKKSESKSSKSTKRKSPPPELPNEKCTQTTMSTSSNSPKPKSRFKVTIVNSPISSSSSTSYSTTTTSSSSNSPPINGKAIGVNEVETKDACCETEPKLFPLKSILKDCKSSTLPRTKRHDSSASNKPKKSSGSSSSTSSSDSSQKNVPIHGRSSSFRSSGEKVRSLDLHGFGFGSPVSSRKPFQSLHNVSIVCEEERKSKAPLSFPPSSPSQSLTESSMVFPPDKGATNSFYNNKTILNDHDITDPQFLEEPVPVSTPAVSRCAKKLTLKRSDVRKLERIRTQTEKLNRFLKKYYNDCLPNLPEEEEEQCSPEEKSVHLSVLRKHWIEKIPEESSTSSTIPRFGSARYLQNVGGSSGGNHGKISRQRRATLPHTDISTAAAIEEAARVLAAGESLAQNADSSQEEPISPTNNDDNAIRRRNNKNSSLLSSSAYYSDPILSSLPIIIEDPEILFQRKQQLEKQQQQQNHVGKSNKISTSNNGCSINITTTTRSSSCSSVLINNNKNHGIISTSSCSSTPLNPPESRRCSSVSTTSSSSCSCSCSSCNSSTTSSIINLANEFRMAEVIRHDNNIHESFLMSTHNFPLEDNSLLLLTDKEFGGGIARCIPTLNDEHEHLHTERNNHNCESAREQARVEEGEGGSSKIDSFGIAPSCEQPFTKDLVVVVAKTKSDNNNNDDGNEDESSKNKRSTSRSNHKNKKVMIPFASCNSVGSSITNSSGSSSCSNSINSVDEEAGIIGEGAENCFGPEKLKGFSCTSLMMMGREEPLGNPFDVPTSLAEDEGFMSPYPPEAYSPASSASTASLLNRLSISSGKGSAEDYDDERRLELFFLDSSCETSMVEQQIAAYKEQQQQLRFQIQPELIVPGEKSHHLLHRGQSQDECEDEGKDHVGGVINISSIYQNEKSCDQFENAAAKVDDESPDNIQITEIKHRPQQPIPSSRIPFPIPKPRRTSIMIENSNYLSFDGNETWNSHDYATIGGSSSSSTSGSTSTYAACGSFFPNPNLLGNHHERQVSSDSSAYSVLNECENVVNHHHQCHEDHHDHKNEYDEVPSNPKRCGDNDYHNDNNNDDYEVVDDDEEETQQEEGEQEESVIIQSSGSTTGGAGIAFSTPIHPRLRQPTLLLQNASRMMMVKNSNYSQCSSITANSFLSKSSFCSSAVSAVSNRSISSRRKYQNTPRKVVRKPPVNTPFSDKGEVLIRCYRNGDYVTVHVVQAKNLQICYRSSWKLSMKISLIPEGEATFTKSESVLVPRARRFVKIDQKFSFEIPQKRKSHHHDHTESNCAGGAAKTLDGSRREQRKLFLTFVKRIEKRSTFLGWTSLQVPDTENTTQAWLKLRKRKMSSVSYPAHSSSAVTSNQLHSSSAPGLLSGHSPVAIVTAATPPGCGGVAPPTEAMVGLPSHIETLEQAVPSVPSRSCKSPECYEQEYIGKTQLQNSSTMDSGVEDCCEPPPVPSIELDDKLGFRVRVHMTKPEGSGFGFSVVWVAPPRIERLEKDKTADLAGLKIGDLIIGVNGEDVTTVPNTVIYNKMKSTGKALDLEIWRKHPHVSSPLPPHMTSANIPHPVHPAALVQPPPPPPTHPSSGTISSLPPNNKPVVISNPASTDYRDHRPTAHNSTTTALPQTSSTSYNCNGIKNSPGLPNTAAAPGGLVAVHTNPLLTRITPQPPPPTSILKPPPPAPPVSSSNLGNSCPSQSQQPTTASSSWRIRFNIELLDNEDDYLKQFFICELKFFRKVVAALDRYLIPAQASRLLTPQEIHLIFAQVIKIITMTKRILQCVANGSNSSTWKLGRILLSTHSDHLPEITSAYTAYARSLGYSATILSEKMSIQDFAKFILETTVPKGHLDMTSLLFAPFEHLRNLCEICEEISHHHDNWIFLNSRLKECYADIVCETDFMEPISHLSMKKNPLLSVRDLEKRIISTTSQQPLKVCEKGRKWLFGSRLYRRENDGSWSPVWAFLFTDIIVLTSHMTRDRVFFVKETPIRLDSVVTLHFNLPKKHENEFRLLFGSDNSHHSRLDRILPLRSKKSNQVVLRTANVQLKCLWNLLLQRQIISLNTKLSKSSSSNFSISEFCEKFPVVQHDSIMEEDEEKLEVEATSYPTKASQQHHHLTAGQVTQNPRSNEPHPSILSSGSTPLTHKPQPDRTIQTHSNLVQKNGVVVNVNPALKMTTHQQSQITGNEIPPVGEVPIQTQTEKNVTITSPNPKPYVPDGLSSINRDFMRARGIRSSTPDRRSSIPGAAAAVTAPALGSDDKGQSQPSAATTTSIQSPKVTTRSSPATDRIIINNANQSNKPEVFSSSSQMTQPQPPPPSSTSAKACDLKTSKIDTVPPSATAKVQSVSRPSQHDASTSTFDNLPNSSVLPFTLSSSSNVPCTIPPVPKARTSLSNAAQNTPTHSAGSRTTTPAPENSAPSPIPSHNNNNTIDVVNHEGKDNSAEGKCPCEKVHERESGAAGVAVIMRQDTKEQQPTAYPSPKPRQLSNLKRMSSKEDGTTTMAGKQSHTNILNNDEMTVQGSLKMFDNGVKGDGPKMGNELQRKGGEKNENFSPEVALSSSRAPVTSNTMPSSSTVKTHSYANEGVVTSKEKYNEQIPEALQSPLMVKRAHALASGTATPSSSSSLSPARGPSTSLRGNSYKGSETQASNPLLNDGVNNALKSKPGSRIMTNAILKSRQQELIAQSLHTTTSVSTETLRTEKSSDTTASTSKTDSSTQYFSLKEESTTTSSCSTTSQSMSQPPQQIMVRCIHNKNIVVHHQHHSHHCPGSCGSHMINPAAGGGAIGMAPGSPNLSVPPPRCHSENSHHPKKSKPVHTDSPILSGYGSERARRRMLFDNKIRKDYPELFGITPKDRRSFIKQLGEKDLSSKGLVAPYYYTMSPVPIPKHVMMTMGNCNDDDDLDHDDGSSISTNTREQESEFDIGNKKSSSPLVIPPFNPNSQAKAPIKSNEERVTDDGISSSGMISGISSSSKRIEKSSSSSNTVCSSSSTQTTTVTTPTLKEAGVTALAEMNSRGFQEGSMVHTSTSTPATRVGELASGMGRGDDGDVDTSGIVSHPMAHDVYQASLELDEEGQRLKDFVEKMREEMTGMDDDDEDDDEDDDDEDDEEEEEEEEDSDDSTAGGQEDDHGQSHRSHEESSNDSGISDEMTEKSKTTLSGLLEEDEDQEGSLSISRRNENFSNMLDRMRSGVLAAEVKNPNPDKISVNSPVSVKPTTPVANNTVHSIDSSIAPVVHDDDVVGADVKDGNKNVDANVCSPNNDAKNKTQFASANHPSHVCCTNKSHVADEPTSTLCFLEGETKASMETMVVLKADKATETEDDDFNFLLAMNSLRECSHTSHNIYHPQHQKPLRSILAERREAFFLSQQTSFTSHHCPYSNNNMSTATMSGHSIHFAEESTFIPHYQYQTNHCPTCSASLPPHTRAALCASSGVSGGGACVNCASGDHQNNRDPLIVKIVDGGTLHSLDEGGKKDNENNPPCERVQLQRLERQRKPKVERVESSEDSTSSSSDLASASPAAENGTTDPSWSSSSSSLAGYASSKEEPALALSVPNTITTTVAVAPTLAASSAVAPISSVSSSSTSVPETVVATSACSQFSNTSKVDDGSGGGGSLSSGSSFSASAQTNTDSSGGEHEPSSSYQSSSSKSYSLLLDTEPKEQATLLERQLEEQELIDEEAAKSSSISSCSNSRFNDHDNASVINTNHEPCTTNGASNIASSSCSQNSTQSKKLANIASSSSTTNSEINQSFENSELDSSTTCSSISTSSKVPLLKSTTKSNNNNNSSTTSTTNSSSSFCSRSSSSSGAPPPSSSRVVVVSCGGFLSQEDDSQEEGEGSSERCARTGPEIVVTQESDPEESSSHSSNDDNGNNTRHGYSSDGEEDSIVLNGKAVDSVASDENGGGSSAGEGGSGCSSSNQSSNHSAKGFLRVESNDSTAENYGDDDDYNFDDDEDEDDLSHCSVATINRYGTFESLEKLESEDTVGGLPEFPRGSMPRSKARFTFEDDDDDDDDDLFEEDFESDFNFRFPSQIQDNTYSVSRLGPLPPLLEEDYEDEMYDEQRASAGSPSSSSGMGEYSGGVGGSTTGGCGSGEASLRTRHETGLRRDNSFLLARLATMYARSSISPLKILRELWLKKRYRQWQYKE</sequence>
<accession>A0ABP1S5Y2</accession>
<feature type="region of interest" description="Disordered" evidence="1">
    <location>
        <begin position="4236"/>
        <end position="4460"/>
    </location>
</feature>
<feature type="compositionally biased region" description="Acidic residues" evidence="1">
    <location>
        <begin position="1582"/>
        <end position="1605"/>
    </location>
</feature>
<evidence type="ECO:0000259" key="3">
    <source>
        <dbReference type="PROSITE" id="PS50106"/>
    </source>
</evidence>
<name>A0ABP1S5Y2_9HEXA</name>
<organism evidence="4 5">
    <name type="scientific">Orchesella dallaii</name>
    <dbReference type="NCBI Taxonomy" id="48710"/>
    <lineage>
        <taxon>Eukaryota</taxon>
        <taxon>Metazoa</taxon>
        <taxon>Ecdysozoa</taxon>
        <taxon>Arthropoda</taxon>
        <taxon>Hexapoda</taxon>
        <taxon>Collembola</taxon>
        <taxon>Entomobryomorpha</taxon>
        <taxon>Entomobryoidea</taxon>
        <taxon>Orchesellidae</taxon>
        <taxon>Orchesellinae</taxon>
        <taxon>Orchesella</taxon>
    </lineage>
</organism>
<evidence type="ECO:0000313" key="4">
    <source>
        <dbReference type="EMBL" id="CAL8143696.1"/>
    </source>
</evidence>
<gene>
    <name evidence="4" type="ORF">ODALV1_LOCUS29819</name>
</gene>
<feature type="compositionally biased region" description="Low complexity" evidence="1">
    <location>
        <begin position="637"/>
        <end position="660"/>
    </location>
</feature>
<feature type="compositionally biased region" description="Polar residues" evidence="1">
    <location>
        <begin position="194"/>
        <end position="218"/>
    </location>
</feature>
<feature type="compositionally biased region" description="Basic and acidic residues" evidence="1">
    <location>
        <begin position="359"/>
        <end position="371"/>
    </location>
</feature>
<feature type="region of interest" description="Disordered" evidence="1">
    <location>
        <begin position="3663"/>
        <end position="3682"/>
    </location>
</feature>